<dbReference type="Proteomes" id="UP001566132">
    <property type="component" value="Unassembled WGS sequence"/>
</dbReference>
<keyword evidence="3" id="KW-1185">Reference proteome</keyword>
<reference evidence="2 3" key="1">
    <citation type="submission" date="2024-05" db="EMBL/GenBank/DDBJ databases">
        <title>Genetic variation in Jamaican populations of the coffee berry borer (Hypothenemus hampei).</title>
        <authorList>
            <person name="Errbii M."/>
            <person name="Myrie A."/>
        </authorList>
    </citation>
    <scope>NUCLEOTIDE SEQUENCE [LARGE SCALE GENOMIC DNA]</scope>
    <source>
        <strain evidence="2">JA-Hopewell-2020-01-JO</strain>
        <tissue evidence="2">Whole body</tissue>
    </source>
</reference>
<evidence type="ECO:0000313" key="2">
    <source>
        <dbReference type="EMBL" id="KAL1496922.1"/>
    </source>
</evidence>
<feature type="region of interest" description="Disordered" evidence="1">
    <location>
        <begin position="88"/>
        <end position="109"/>
    </location>
</feature>
<proteinExistence type="predicted"/>
<feature type="region of interest" description="Disordered" evidence="1">
    <location>
        <begin position="32"/>
        <end position="52"/>
    </location>
</feature>
<sequence>MILEKTKPDTLLFGPDLGEKIKTAKSVEHLDQQIQSFSSQGSRSGSRLKREGGQKYYFKGGGIQPAIQATTSRTSSQLNFQRLARRTRGEVSTGLLSSPISPIPPSEPM</sequence>
<protein>
    <submittedName>
        <fullName evidence="2">Uncharacterized protein</fullName>
    </submittedName>
</protein>
<name>A0ABD1EK92_HYPHA</name>
<gene>
    <name evidence="2" type="ORF">ABEB36_007974</name>
</gene>
<evidence type="ECO:0000313" key="3">
    <source>
        <dbReference type="Proteomes" id="UP001566132"/>
    </source>
</evidence>
<dbReference type="EMBL" id="JBDJPC010000006">
    <property type="protein sequence ID" value="KAL1496922.1"/>
    <property type="molecule type" value="Genomic_DNA"/>
</dbReference>
<evidence type="ECO:0000256" key="1">
    <source>
        <dbReference type="SAM" id="MobiDB-lite"/>
    </source>
</evidence>
<feature type="compositionally biased region" description="Low complexity" evidence="1">
    <location>
        <begin position="32"/>
        <end position="45"/>
    </location>
</feature>
<organism evidence="2 3">
    <name type="scientific">Hypothenemus hampei</name>
    <name type="common">Coffee berry borer</name>
    <dbReference type="NCBI Taxonomy" id="57062"/>
    <lineage>
        <taxon>Eukaryota</taxon>
        <taxon>Metazoa</taxon>
        <taxon>Ecdysozoa</taxon>
        <taxon>Arthropoda</taxon>
        <taxon>Hexapoda</taxon>
        <taxon>Insecta</taxon>
        <taxon>Pterygota</taxon>
        <taxon>Neoptera</taxon>
        <taxon>Endopterygota</taxon>
        <taxon>Coleoptera</taxon>
        <taxon>Polyphaga</taxon>
        <taxon>Cucujiformia</taxon>
        <taxon>Curculionidae</taxon>
        <taxon>Scolytinae</taxon>
        <taxon>Hypothenemus</taxon>
    </lineage>
</organism>
<accession>A0ABD1EK92</accession>
<comment type="caution">
    <text evidence="2">The sequence shown here is derived from an EMBL/GenBank/DDBJ whole genome shotgun (WGS) entry which is preliminary data.</text>
</comment>
<dbReference type="AlphaFoldDB" id="A0ABD1EK92"/>